<proteinExistence type="predicted"/>
<gene>
    <name evidence="1" type="ORF">MINT15_09140</name>
</gene>
<dbReference type="PANTHER" id="PTHR31793:SF24">
    <property type="entry name" value="LONG-CHAIN ACYL-COA THIOESTERASE FADM"/>
    <property type="match status" value="1"/>
</dbReference>
<dbReference type="EMBL" id="JRZE01000002">
    <property type="protein sequence ID" value="KHF45697.1"/>
    <property type="molecule type" value="Genomic_DNA"/>
</dbReference>
<sequence>MNPSSSYGGVVSQQEPFRVRIKVRHYELDSLGHVNHAVYHQYGEVARLELFEQAGGMEKGLVESGISPVLLESHIVYRRELRAGDVVDVSCRATFGEGKVFWMHNEIVKLDGTLSAEIKCTLGLMDLTKRKLVPEPRRLIEEAGLDLDVLCGTAGVPQDSLPTR</sequence>
<dbReference type="CDD" id="cd00586">
    <property type="entry name" value="4HBT"/>
    <property type="match status" value="1"/>
</dbReference>
<comment type="caution">
    <text evidence="1">The sequence shown here is derived from an EMBL/GenBank/DDBJ whole genome shotgun (WGS) entry which is preliminary data.</text>
</comment>
<name>A0A837DDP5_9PSEU</name>
<dbReference type="InterPro" id="IPR029069">
    <property type="entry name" value="HotDog_dom_sf"/>
</dbReference>
<dbReference type="Gene3D" id="3.10.129.10">
    <property type="entry name" value="Hotdog Thioesterase"/>
    <property type="match status" value="1"/>
</dbReference>
<protein>
    <submittedName>
        <fullName evidence="1">Thioesterase</fullName>
    </submittedName>
</protein>
<organism evidence="1 2">
    <name type="scientific">Saccharomonospora viridis</name>
    <dbReference type="NCBI Taxonomy" id="1852"/>
    <lineage>
        <taxon>Bacteria</taxon>
        <taxon>Bacillati</taxon>
        <taxon>Actinomycetota</taxon>
        <taxon>Actinomycetes</taxon>
        <taxon>Pseudonocardiales</taxon>
        <taxon>Pseudonocardiaceae</taxon>
        <taxon>Saccharomonospora</taxon>
    </lineage>
</organism>
<dbReference type="PANTHER" id="PTHR31793">
    <property type="entry name" value="4-HYDROXYBENZOYL-COA THIOESTERASE FAMILY MEMBER"/>
    <property type="match status" value="1"/>
</dbReference>
<accession>A0A837DDP5</accession>
<dbReference type="InterPro" id="IPR050563">
    <property type="entry name" value="4-hydroxybenzoyl-CoA_TE"/>
</dbReference>
<evidence type="ECO:0000313" key="2">
    <source>
        <dbReference type="Proteomes" id="UP000030848"/>
    </source>
</evidence>
<dbReference type="AlphaFoldDB" id="A0A837DDP5"/>
<dbReference type="SUPFAM" id="SSF54637">
    <property type="entry name" value="Thioesterase/thiol ester dehydrase-isomerase"/>
    <property type="match status" value="1"/>
</dbReference>
<dbReference type="Proteomes" id="UP000030848">
    <property type="component" value="Unassembled WGS sequence"/>
</dbReference>
<reference evidence="1 2" key="1">
    <citation type="submission" date="2014-10" db="EMBL/GenBank/DDBJ databases">
        <title>Genome sequence of Micropolyspora internatus JCM3315.</title>
        <authorList>
            <person name="Shin S.-K."/>
            <person name="Yi H."/>
        </authorList>
    </citation>
    <scope>NUCLEOTIDE SEQUENCE [LARGE SCALE GENOMIC DNA]</scope>
    <source>
        <strain evidence="1 2">JCM 3315</strain>
    </source>
</reference>
<dbReference type="Pfam" id="PF13279">
    <property type="entry name" value="4HBT_2"/>
    <property type="match status" value="1"/>
</dbReference>
<dbReference type="GO" id="GO:0047617">
    <property type="term" value="F:fatty acyl-CoA hydrolase activity"/>
    <property type="evidence" value="ECO:0007669"/>
    <property type="project" value="TreeGrafter"/>
</dbReference>
<evidence type="ECO:0000313" key="1">
    <source>
        <dbReference type="EMBL" id="KHF45697.1"/>
    </source>
</evidence>